<accession>A0A136JH70</accession>
<evidence type="ECO:0000313" key="1">
    <source>
        <dbReference type="EMBL" id="KXJ96492.1"/>
    </source>
</evidence>
<keyword evidence="2" id="KW-1185">Reference proteome</keyword>
<sequence length="155" mass="17055">MPLLPSQFTEIISDQRMLAVSSILKHVQSVVEALQAGIPVAITNTSFTHTCATLEQRRLCSLHNQIILVQKLSALELWPLPDAKDFEFSWTTLRTGIQPRGLNGNRHRCTAGVGTNIQAPGAPGWWNWANTTMGVYTSRALYNPSSEVLAAMRPG</sequence>
<evidence type="ECO:0000313" key="2">
    <source>
        <dbReference type="Proteomes" id="UP000070501"/>
    </source>
</evidence>
<proteinExistence type="predicted"/>
<organism evidence="1 2">
    <name type="scientific">Microdochium bolleyi</name>
    <dbReference type="NCBI Taxonomy" id="196109"/>
    <lineage>
        <taxon>Eukaryota</taxon>
        <taxon>Fungi</taxon>
        <taxon>Dikarya</taxon>
        <taxon>Ascomycota</taxon>
        <taxon>Pezizomycotina</taxon>
        <taxon>Sordariomycetes</taxon>
        <taxon>Xylariomycetidae</taxon>
        <taxon>Xylariales</taxon>
        <taxon>Microdochiaceae</taxon>
        <taxon>Microdochium</taxon>
    </lineage>
</organism>
<name>A0A136JH70_9PEZI</name>
<reference evidence="2" key="1">
    <citation type="submission" date="2016-02" db="EMBL/GenBank/DDBJ databases">
        <title>Draft genome sequence of Microdochium bolleyi, a fungal endophyte of beachgrass.</title>
        <authorList>
            <consortium name="DOE Joint Genome Institute"/>
            <person name="David A.S."/>
            <person name="May G."/>
            <person name="Haridas S."/>
            <person name="Lim J."/>
            <person name="Wang M."/>
            <person name="Labutti K."/>
            <person name="Lipzen A."/>
            <person name="Barry K."/>
            <person name="Grigoriev I.V."/>
        </authorList>
    </citation>
    <scope>NUCLEOTIDE SEQUENCE [LARGE SCALE GENOMIC DNA]</scope>
    <source>
        <strain evidence="2">J235TASD1</strain>
    </source>
</reference>
<dbReference type="EMBL" id="KQ964245">
    <property type="protein sequence ID" value="KXJ96492.1"/>
    <property type="molecule type" value="Genomic_DNA"/>
</dbReference>
<protein>
    <submittedName>
        <fullName evidence="1">Uncharacterized protein</fullName>
    </submittedName>
</protein>
<dbReference type="InParanoid" id="A0A136JH70"/>
<dbReference type="Proteomes" id="UP000070501">
    <property type="component" value="Unassembled WGS sequence"/>
</dbReference>
<dbReference type="AlphaFoldDB" id="A0A136JH70"/>
<gene>
    <name evidence="1" type="ORF">Micbo1qcDRAFT_170313</name>
</gene>